<evidence type="ECO:0000313" key="6">
    <source>
        <dbReference type="EMBL" id="CDO92313.1"/>
    </source>
</evidence>
<evidence type="ECO:0000259" key="5">
    <source>
        <dbReference type="SMART" id="SM00916"/>
    </source>
</evidence>
<protein>
    <submittedName>
        <fullName evidence="6">WGS project CCBQ000000000 data, contig 00016</fullName>
    </submittedName>
</protein>
<comment type="caution">
    <text evidence="6">The sequence shown here is derived from an EMBL/GenBank/DDBJ whole genome shotgun (WGS) entry which is preliminary data.</text>
</comment>
<dbReference type="PANTHER" id="PTHR13274:SF2">
    <property type="entry name" value="SMALL RIBOSOMAL SUBUNIT PROTEIN MS25"/>
    <property type="match status" value="1"/>
</dbReference>
<dbReference type="InterPro" id="IPR007741">
    <property type="entry name" value="Ribosomal_mL43/mS25/NADH_DH"/>
</dbReference>
<reference evidence="6 7" key="1">
    <citation type="submission" date="2014-03" db="EMBL/GenBank/DDBJ databases">
        <title>The genome of Kluyveromyces dobzhanskii.</title>
        <authorList>
            <person name="Nystedt B."/>
            <person name="Astrom S."/>
        </authorList>
    </citation>
    <scope>NUCLEOTIDE SEQUENCE [LARGE SCALE GENOMIC DNA]</scope>
    <source>
        <strain evidence="6 7">CBS 2104</strain>
    </source>
</reference>
<keyword evidence="3" id="KW-0496">Mitochondrion</keyword>
<evidence type="ECO:0000313" key="7">
    <source>
        <dbReference type="Proteomes" id="UP000031516"/>
    </source>
</evidence>
<evidence type="ECO:0000256" key="3">
    <source>
        <dbReference type="ARBA" id="ARBA00023128"/>
    </source>
</evidence>
<keyword evidence="4" id="KW-0687">Ribonucleoprotein</keyword>
<proteinExistence type="predicted"/>
<dbReference type="Proteomes" id="UP000031516">
    <property type="component" value="Unassembled WGS sequence"/>
</dbReference>
<evidence type="ECO:0000256" key="1">
    <source>
        <dbReference type="ARBA" id="ARBA00004173"/>
    </source>
</evidence>
<dbReference type="Pfam" id="PF05047">
    <property type="entry name" value="L51_S25_CI-B8"/>
    <property type="match status" value="1"/>
</dbReference>
<gene>
    <name evidence="6" type="ORF">KLDO_g633</name>
</gene>
<sequence>MSRVVKQQKFLNKISSTTIKSQILLDASKYSALNLQFQYQNFNGHMGARKFWHEFLPSVQFYNPSLPIKVTRVKNEDKNVDVPCVLQAIGSNGNIVAEISMKNKNSSEIMDEVLQKLEHKKVPDEEIIRV</sequence>
<dbReference type="PANTHER" id="PTHR13274">
    <property type="entry name" value="MITOCHONDRIAL RIBOSOMAL PROTEIN S25"/>
    <property type="match status" value="1"/>
</dbReference>
<evidence type="ECO:0000256" key="4">
    <source>
        <dbReference type="ARBA" id="ARBA00023274"/>
    </source>
</evidence>
<dbReference type="GO" id="GO:0003735">
    <property type="term" value="F:structural constituent of ribosome"/>
    <property type="evidence" value="ECO:0007669"/>
    <property type="project" value="InterPro"/>
</dbReference>
<accession>A0A0A8L0E2</accession>
<dbReference type="InterPro" id="IPR040049">
    <property type="entry name" value="Ribosomal_mS25/mL61"/>
</dbReference>
<dbReference type="AlphaFoldDB" id="A0A0A8L0E2"/>
<dbReference type="OrthoDB" id="1696305at2759"/>
<keyword evidence="2" id="KW-0689">Ribosomal protein</keyword>
<keyword evidence="7" id="KW-1185">Reference proteome</keyword>
<name>A0A0A8L0E2_9SACH</name>
<comment type="subcellular location">
    <subcellularLocation>
        <location evidence="1">Mitochondrion</location>
    </subcellularLocation>
</comment>
<dbReference type="InterPro" id="IPR036249">
    <property type="entry name" value="Thioredoxin-like_sf"/>
</dbReference>
<dbReference type="SMART" id="SM00916">
    <property type="entry name" value="L51_S25_CI-B8"/>
    <property type="match status" value="1"/>
</dbReference>
<feature type="domain" description="Ribosomal protein/NADH dehydrogenase" evidence="5">
    <location>
        <begin position="40"/>
        <end position="120"/>
    </location>
</feature>
<dbReference type="SUPFAM" id="SSF52833">
    <property type="entry name" value="Thioredoxin-like"/>
    <property type="match status" value="1"/>
</dbReference>
<dbReference type="GO" id="GO:1990904">
    <property type="term" value="C:ribonucleoprotein complex"/>
    <property type="evidence" value="ECO:0007669"/>
    <property type="project" value="UniProtKB-KW"/>
</dbReference>
<dbReference type="GO" id="GO:0005840">
    <property type="term" value="C:ribosome"/>
    <property type="evidence" value="ECO:0007669"/>
    <property type="project" value="UniProtKB-KW"/>
</dbReference>
<dbReference type="EMBL" id="CCBQ010000012">
    <property type="protein sequence ID" value="CDO92313.1"/>
    <property type="molecule type" value="Genomic_DNA"/>
</dbReference>
<evidence type="ECO:0000256" key="2">
    <source>
        <dbReference type="ARBA" id="ARBA00022980"/>
    </source>
</evidence>
<organism evidence="6 7">
    <name type="scientific">Kluyveromyces dobzhanskii CBS 2104</name>
    <dbReference type="NCBI Taxonomy" id="1427455"/>
    <lineage>
        <taxon>Eukaryota</taxon>
        <taxon>Fungi</taxon>
        <taxon>Dikarya</taxon>
        <taxon>Ascomycota</taxon>
        <taxon>Saccharomycotina</taxon>
        <taxon>Saccharomycetes</taxon>
        <taxon>Saccharomycetales</taxon>
        <taxon>Saccharomycetaceae</taxon>
        <taxon>Kluyveromyces</taxon>
    </lineage>
</organism>
<dbReference type="GO" id="GO:0005739">
    <property type="term" value="C:mitochondrion"/>
    <property type="evidence" value="ECO:0007669"/>
    <property type="project" value="UniProtKB-SubCell"/>
</dbReference>